<dbReference type="PANTHER" id="PTHR42643:SF32">
    <property type="entry name" value="IONOTROPIC RECEPTOR 31A, ISOFORM C-RELATED"/>
    <property type="match status" value="1"/>
</dbReference>
<dbReference type="Pfam" id="PF00060">
    <property type="entry name" value="Lig_chan"/>
    <property type="match status" value="1"/>
</dbReference>
<evidence type="ECO:0000256" key="2">
    <source>
        <dbReference type="ARBA" id="ARBA00008685"/>
    </source>
</evidence>
<dbReference type="SUPFAM" id="SSF53850">
    <property type="entry name" value="Periplasmic binding protein-like II"/>
    <property type="match status" value="2"/>
</dbReference>
<dbReference type="EnsemblMetazoa" id="GPPI010506-RA">
    <property type="protein sequence ID" value="GPPI010506-PA"/>
    <property type="gene ID" value="GPPI010506"/>
</dbReference>
<keyword evidence="13" id="KW-1185">Reference proteome</keyword>
<organism evidence="12 13">
    <name type="scientific">Glossina palpalis gambiensis</name>
    <dbReference type="NCBI Taxonomy" id="67801"/>
    <lineage>
        <taxon>Eukaryota</taxon>
        <taxon>Metazoa</taxon>
        <taxon>Ecdysozoa</taxon>
        <taxon>Arthropoda</taxon>
        <taxon>Hexapoda</taxon>
        <taxon>Insecta</taxon>
        <taxon>Pterygota</taxon>
        <taxon>Neoptera</taxon>
        <taxon>Endopterygota</taxon>
        <taxon>Diptera</taxon>
        <taxon>Brachycera</taxon>
        <taxon>Muscomorpha</taxon>
        <taxon>Hippoboscoidea</taxon>
        <taxon>Glossinidae</taxon>
        <taxon>Glossina</taxon>
    </lineage>
</organism>
<keyword evidence="3" id="KW-1003">Cell membrane</keyword>
<proteinExistence type="inferred from homology"/>
<feature type="domain" description="Ionotropic glutamate receptor C-terminal" evidence="10">
    <location>
        <begin position="218"/>
        <end position="442"/>
    </location>
</feature>
<reference evidence="13" key="1">
    <citation type="submission" date="2015-01" db="EMBL/GenBank/DDBJ databases">
        <authorList>
            <person name="Aksoy S."/>
            <person name="Warren W."/>
            <person name="Wilson R.K."/>
        </authorList>
    </citation>
    <scope>NUCLEOTIDE SEQUENCE [LARGE SCALE GENOMIC DNA]</scope>
    <source>
        <strain evidence="13">IAEA</strain>
    </source>
</reference>
<feature type="transmembrane region" description="Helical" evidence="9">
    <location>
        <begin position="486"/>
        <end position="507"/>
    </location>
</feature>
<evidence type="ECO:0000256" key="5">
    <source>
        <dbReference type="ARBA" id="ARBA00022989"/>
    </source>
</evidence>
<evidence type="ECO:0000313" key="12">
    <source>
        <dbReference type="EnsemblMetazoa" id="GPPI010506-PA"/>
    </source>
</evidence>
<feature type="transmembrane region" description="Helical" evidence="9">
    <location>
        <begin position="812"/>
        <end position="833"/>
    </location>
</feature>
<comment type="similarity">
    <text evidence="2">Belongs to the glutamate-gated ion channel (TC 1.A.10.1) family.</text>
</comment>
<evidence type="ECO:0000256" key="7">
    <source>
        <dbReference type="ARBA" id="ARBA00023170"/>
    </source>
</evidence>
<feature type="domain" description="Ionotropic receptor 75a N-terminal" evidence="11">
    <location>
        <begin position="539"/>
        <end position="645"/>
    </location>
</feature>
<dbReference type="InterPro" id="IPR057074">
    <property type="entry name" value="IR75A_N"/>
</dbReference>
<accession>A0A1B0AW14</accession>
<reference evidence="12" key="2">
    <citation type="submission" date="2020-05" db="UniProtKB">
        <authorList>
            <consortium name="EnsemblMetazoa"/>
        </authorList>
    </citation>
    <scope>IDENTIFICATION</scope>
    <source>
        <strain evidence="12">IAEA</strain>
    </source>
</reference>
<dbReference type="VEuPathDB" id="VectorBase:GPPI010506"/>
<evidence type="ECO:0000256" key="3">
    <source>
        <dbReference type="ARBA" id="ARBA00022475"/>
    </source>
</evidence>
<feature type="transmembrane region" description="Helical" evidence="9">
    <location>
        <begin position="253"/>
        <end position="274"/>
    </location>
</feature>
<evidence type="ECO:0000256" key="8">
    <source>
        <dbReference type="ARBA" id="ARBA00023180"/>
    </source>
</evidence>
<feature type="transmembrane region" description="Helical" evidence="9">
    <location>
        <begin position="845"/>
        <end position="863"/>
    </location>
</feature>
<evidence type="ECO:0000256" key="1">
    <source>
        <dbReference type="ARBA" id="ARBA00004651"/>
    </source>
</evidence>
<feature type="transmembrane region" description="Helical" evidence="9">
    <location>
        <begin position="286"/>
        <end position="310"/>
    </location>
</feature>
<dbReference type="AlphaFoldDB" id="A0A1B0AW14"/>
<dbReference type="GO" id="GO:0005886">
    <property type="term" value="C:plasma membrane"/>
    <property type="evidence" value="ECO:0007669"/>
    <property type="project" value="UniProtKB-SubCell"/>
</dbReference>
<keyword evidence="7" id="KW-0675">Receptor</keyword>
<sequence>MAFQNTFQHLNLSVDTDVNYVIKNTTTTFVEPSSTSFIVYDVYNNGFQIGGSLNITVDYEVECNSLVCLKCKYLSNLHMRLLYGNRERLPDAMMRVTRFDLKAPPSEINAFLSSQRDFYIDPLVRFGFQVLLLLQDSLYTKFSLQYFDKWTDAEYTGGAIGALVNHTVDLVSAPFVMTPLRFQFITPIAPTGDFRSVCMFRTPRNSGIKGGVFVEPFSTKVWIYFGVILALAALLLWFTFLVEYYKMGKHSTFIPSFLTTCLISIGSACAQSSYLLPGSIGGRFVFITLMLISFIMLNYYTSVVVSILLGSPVKSNIKTMSDLADSNLDVGLEPLPFTYSYLNSSTLPEVKRFVKRKVVPKIHTNNLWFSAQEGIMRMRNRPGFVFVFEVSTGYNLIERTYEASEICDLNEVLFRPDTQLVTHLHRNSSYREIVRLKLVLFTFDIILRIIETGVHAKHRRQWVRTHLDCLTNNLIVHVGLEYTASLFIMLLVGYILVLLIFITELLWNPQLQLRRMTSNYGIYMQNINANYAIADHDFIKRYFQHQRSSMGVFIDFNCWQSGALLNKANDLKLFDHHYRWLIYDEMSNIMKFKNFVSNFNLFIDTDLTYAMLSDEHINSSKNSTFLLYDVYNKGQKWGGRLNMTADHAVTCSHTNCHLHQYLSTLHQRSKSGNRERLSDITLTVCTVVTRKPINLPEEVLIGYLMSQNNTHIDGLPRFGFQVLMVLKDILGSNFSYQFKETWSVTETTGGCIGAVGYEHSADLLSTPFLFTEKRSLYSRPILRNGHFRSICIFRTPRKADLKTGVFMEPFSVAVWILFAIILGLIGVLLRFIFLVEHNKMKISLTYVPSLLTTCLMSFSTACVQSSQLIPSSFGGRLTFICLSLLTFIMYNYYTSIVVSTLLGAPVKSDIKTIGQLADSNLEVAMEPLPYNAAYLNFSKLPEIKRFVKRKIESKSNPGSVWIPAEEGILRVRDEPGFVYIFEAFSFGLVERYYDAHEICDLNEVLFRPPADLHTHVNRNSTFIEILRWRLVRIFETGIYSKFHRHWINSRLNCYLGNNALVQVGLEYTAPLFAMLFCSYILVLIVILLEILWKHFERRAA</sequence>
<dbReference type="Pfam" id="PF24576">
    <property type="entry name" value="IR75A_N"/>
    <property type="match status" value="1"/>
</dbReference>
<dbReference type="GO" id="GO:0015276">
    <property type="term" value="F:ligand-gated monoatomic ion channel activity"/>
    <property type="evidence" value="ECO:0007669"/>
    <property type="project" value="InterPro"/>
</dbReference>
<dbReference type="STRING" id="67801.A0A1B0AW14"/>
<dbReference type="Proteomes" id="UP000092460">
    <property type="component" value="Unassembled WGS sequence"/>
</dbReference>
<evidence type="ECO:0000259" key="11">
    <source>
        <dbReference type="Pfam" id="PF24576"/>
    </source>
</evidence>
<dbReference type="EMBL" id="JXJN01004446">
    <property type="status" value="NOT_ANNOTATED_CDS"/>
    <property type="molecule type" value="Genomic_DNA"/>
</dbReference>
<evidence type="ECO:0000256" key="4">
    <source>
        <dbReference type="ARBA" id="ARBA00022692"/>
    </source>
</evidence>
<evidence type="ECO:0000313" key="13">
    <source>
        <dbReference type="Proteomes" id="UP000092460"/>
    </source>
</evidence>
<comment type="subcellular location">
    <subcellularLocation>
        <location evidence="1">Cell membrane</location>
        <topology evidence="1">Multi-pass membrane protein</topology>
    </subcellularLocation>
</comment>
<protein>
    <submittedName>
        <fullName evidence="12">Uncharacterized protein</fullName>
    </submittedName>
</protein>
<keyword evidence="4 9" id="KW-0812">Transmembrane</keyword>
<dbReference type="Gene3D" id="1.10.287.70">
    <property type="match status" value="2"/>
</dbReference>
<keyword evidence="8" id="KW-0325">Glycoprotein</keyword>
<evidence type="ECO:0000259" key="10">
    <source>
        <dbReference type="Pfam" id="PF00060"/>
    </source>
</evidence>
<keyword evidence="5 9" id="KW-1133">Transmembrane helix</keyword>
<dbReference type="InterPro" id="IPR052192">
    <property type="entry name" value="Insect_Ionotropic_Sensory_Rcpt"/>
</dbReference>
<dbReference type="PANTHER" id="PTHR42643">
    <property type="entry name" value="IONOTROPIC RECEPTOR 20A-RELATED"/>
    <property type="match status" value="1"/>
</dbReference>
<keyword evidence="6 9" id="KW-0472">Membrane</keyword>
<feature type="transmembrane region" description="Helical" evidence="9">
    <location>
        <begin position="1071"/>
        <end position="1092"/>
    </location>
</feature>
<name>A0A1B0AW14_9MUSC</name>
<evidence type="ECO:0000256" key="9">
    <source>
        <dbReference type="SAM" id="Phobius"/>
    </source>
</evidence>
<evidence type="ECO:0000256" key="6">
    <source>
        <dbReference type="ARBA" id="ARBA00023136"/>
    </source>
</evidence>
<dbReference type="GO" id="GO:0050907">
    <property type="term" value="P:detection of chemical stimulus involved in sensory perception"/>
    <property type="evidence" value="ECO:0007669"/>
    <property type="project" value="UniProtKB-ARBA"/>
</dbReference>
<dbReference type="InterPro" id="IPR001320">
    <property type="entry name" value="Iontro_rcpt_C"/>
</dbReference>
<feature type="transmembrane region" description="Helical" evidence="9">
    <location>
        <begin position="221"/>
        <end position="241"/>
    </location>
</feature>